<comment type="caution">
    <text evidence="1">The sequence shown here is derived from an EMBL/GenBank/DDBJ whole genome shotgun (WGS) entry which is preliminary data.</text>
</comment>
<dbReference type="AlphaFoldDB" id="A0ABD0JVW0"/>
<evidence type="ECO:0000313" key="1">
    <source>
        <dbReference type="EMBL" id="KAK7478859.1"/>
    </source>
</evidence>
<accession>A0ABD0JVW0</accession>
<organism evidence="1 2">
    <name type="scientific">Batillaria attramentaria</name>
    <dbReference type="NCBI Taxonomy" id="370345"/>
    <lineage>
        <taxon>Eukaryota</taxon>
        <taxon>Metazoa</taxon>
        <taxon>Spiralia</taxon>
        <taxon>Lophotrochozoa</taxon>
        <taxon>Mollusca</taxon>
        <taxon>Gastropoda</taxon>
        <taxon>Caenogastropoda</taxon>
        <taxon>Sorbeoconcha</taxon>
        <taxon>Cerithioidea</taxon>
        <taxon>Batillariidae</taxon>
        <taxon>Batillaria</taxon>
    </lineage>
</organism>
<sequence length="161" mass="18448">MLSPFITSGTRERRAQLGRHLWIGYGITVITVTNTEIGGLVTVPGKEDSDWWAVFSMTEMTRKTEIGGLVTASSNDLRRLTEYSHRVIIIMLMDRIAVTSLWQSEVALRHATIDTHTVIQLITVTDRQIGNRRRWGSVDVLFTVFTLWCSARTRFMIFTRM</sequence>
<evidence type="ECO:0000313" key="2">
    <source>
        <dbReference type="Proteomes" id="UP001519460"/>
    </source>
</evidence>
<dbReference type="Proteomes" id="UP001519460">
    <property type="component" value="Unassembled WGS sequence"/>
</dbReference>
<reference evidence="1 2" key="1">
    <citation type="journal article" date="2023" name="Sci. Data">
        <title>Genome assembly of the Korean intertidal mud-creeper Batillaria attramentaria.</title>
        <authorList>
            <person name="Patra A.K."/>
            <person name="Ho P.T."/>
            <person name="Jun S."/>
            <person name="Lee S.J."/>
            <person name="Kim Y."/>
            <person name="Won Y.J."/>
        </authorList>
    </citation>
    <scope>NUCLEOTIDE SEQUENCE [LARGE SCALE GENOMIC DNA]</scope>
    <source>
        <strain evidence="1">Wonlab-2016</strain>
    </source>
</reference>
<proteinExistence type="predicted"/>
<dbReference type="EMBL" id="JACVVK020000315">
    <property type="protein sequence ID" value="KAK7478859.1"/>
    <property type="molecule type" value="Genomic_DNA"/>
</dbReference>
<gene>
    <name evidence="1" type="ORF">BaRGS_00029840</name>
</gene>
<name>A0ABD0JVW0_9CAEN</name>
<keyword evidence="2" id="KW-1185">Reference proteome</keyword>
<protein>
    <submittedName>
        <fullName evidence="1">Uncharacterized protein</fullName>
    </submittedName>
</protein>